<dbReference type="AlphaFoldDB" id="M1TU80"/>
<dbReference type="NCBIfam" id="NF033766">
    <property type="entry name" value="choice_anch_G"/>
    <property type="match status" value="1"/>
</dbReference>
<sequence>MEDPLKIKNSASALNRSMRIGIATITSTALLGGVLVAVPAHPLLSMTAVANAQEASAPFATATGQVIDLKLLEDSVDPAVSAAFLNVLEAIRAEAQFPGDTADSADIDLTALEGIDTIVSGIKIPLTDILSIDSNAGVLGANASTPAGNKASGAAGVVNEDGSIDLGAHQDGSAVDTTLDLSNILGSADVISEDVISALSLRIGAASASASRTGDQVTSEYALSNVDLQVKSPLVADVTELLIGEENGLGVSIDTAVTQVAGDDSLLNPLTGLLGGVFDVLNVLGVIDVEEPTLALDSNIQEALVPLVGGTLQGNAVSIDLSTGTVNVNLEALGGTSAVDPNTDLLTDVAVQQIEGEIQTLLNQLLTDVRAAVDEGLLETHVTLGLGAKVLGVDLAQVDIDGTLNQLLDGDATTVSVEAFGRNASLVTNAVLALLGTVGTTLETALNKVVDPLINNTLDEGVSGIIAPLVQGLTGVLGDPGILRITLNDQPNPQVGAVNTIPARPNSKTGAITTPADAFTVSAIRVNVLNGLVDLPISRVTVDADKDWAPVGGIAIDAIDDQTITIGDAIDNVIPVSAPEGSEVTVDGLPDGVTYEDGEISGTPTEVGEYEVTVTATNGNNSVTETFIITVLDIDGGTGNNGSANGSTDFLQQCLSSPAAGIAALLIALGALGQVAGPALEPIARSINVEIERQTRHIIDTAGIRQPNQPEWLQSINRSLADAANNVNPNLASQGLYAAGALALISIPVLCGMGGSSSSSS</sequence>
<keyword evidence="1" id="KW-0812">Transmembrane</keyword>
<dbReference type="PATRIC" id="fig|1121353.3.peg.2412"/>
<dbReference type="eggNOG" id="ENOG5033I2D">
    <property type="taxonomic scope" value="Bacteria"/>
</dbReference>
<keyword evidence="1" id="KW-0472">Membrane</keyword>
<dbReference type="STRING" id="1121353.H924_11800"/>
<gene>
    <name evidence="2" type="ORF">H924_11800</name>
</gene>
<dbReference type="HOGENOM" id="CLU_321250_0_0_11"/>
<evidence type="ECO:0000313" key="2">
    <source>
        <dbReference type="EMBL" id="AGG67786.1"/>
    </source>
</evidence>
<proteinExistence type="predicted"/>
<keyword evidence="1" id="KW-1133">Transmembrane helix</keyword>
<dbReference type="InterPro" id="IPR013783">
    <property type="entry name" value="Ig-like_fold"/>
</dbReference>
<dbReference type="SUPFAM" id="SSF49313">
    <property type="entry name" value="Cadherin-like"/>
    <property type="match status" value="1"/>
</dbReference>
<feature type="transmembrane region" description="Helical" evidence="1">
    <location>
        <begin position="20"/>
        <end position="40"/>
    </location>
</feature>
<dbReference type="GO" id="GO:0005975">
    <property type="term" value="P:carbohydrate metabolic process"/>
    <property type="evidence" value="ECO:0007669"/>
    <property type="project" value="UniProtKB-ARBA"/>
</dbReference>
<evidence type="ECO:0000256" key="1">
    <source>
        <dbReference type="SAM" id="Phobius"/>
    </source>
</evidence>
<dbReference type="Proteomes" id="UP000011760">
    <property type="component" value="Chromosome"/>
</dbReference>
<dbReference type="KEGG" id="ccn:H924_11800"/>
<keyword evidence="3" id="KW-1185">Reference proteome</keyword>
<organism evidence="2 3">
    <name type="scientific">Corynebacterium callunae DSM 20147</name>
    <dbReference type="NCBI Taxonomy" id="1121353"/>
    <lineage>
        <taxon>Bacteria</taxon>
        <taxon>Bacillati</taxon>
        <taxon>Actinomycetota</taxon>
        <taxon>Actinomycetes</taxon>
        <taxon>Mycobacteriales</taxon>
        <taxon>Corynebacteriaceae</taxon>
        <taxon>Corynebacterium</taxon>
    </lineage>
</organism>
<dbReference type="Gene3D" id="2.60.40.10">
    <property type="entry name" value="Immunoglobulins"/>
    <property type="match status" value="1"/>
</dbReference>
<dbReference type="GO" id="GO:0005509">
    <property type="term" value="F:calcium ion binding"/>
    <property type="evidence" value="ECO:0007669"/>
    <property type="project" value="InterPro"/>
</dbReference>
<accession>M1TU80</accession>
<protein>
    <submittedName>
        <fullName evidence="2">Uncharacterized protein</fullName>
    </submittedName>
</protein>
<dbReference type="EMBL" id="CP004354">
    <property type="protein sequence ID" value="AGG67786.1"/>
    <property type="molecule type" value="Genomic_DNA"/>
</dbReference>
<dbReference type="InterPro" id="IPR047900">
    <property type="entry name" value="Choice_anch_G"/>
</dbReference>
<name>M1TU80_9CORY</name>
<dbReference type="Pfam" id="PF05345">
    <property type="entry name" value="He_PIG"/>
    <property type="match status" value="1"/>
</dbReference>
<evidence type="ECO:0000313" key="3">
    <source>
        <dbReference type="Proteomes" id="UP000011760"/>
    </source>
</evidence>
<reference evidence="2 3" key="1">
    <citation type="submission" date="2013-02" db="EMBL/GenBank/DDBJ databases">
        <title>The complete genome sequence of Corynebacterium callunae DSM 20147.</title>
        <authorList>
            <person name="Ruckert C."/>
            <person name="Albersmeier A."/>
            <person name="Kalinowski J."/>
        </authorList>
    </citation>
    <scope>NUCLEOTIDE SEQUENCE [LARGE SCALE GENOMIC DNA]</scope>
    <source>
        <strain evidence="2 3">DSM 20147</strain>
    </source>
</reference>
<dbReference type="InterPro" id="IPR015919">
    <property type="entry name" value="Cadherin-like_sf"/>
</dbReference>
<dbReference type="GO" id="GO:0016020">
    <property type="term" value="C:membrane"/>
    <property type="evidence" value="ECO:0007669"/>
    <property type="project" value="InterPro"/>
</dbReference>